<dbReference type="Gene3D" id="3.90.1150.10">
    <property type="entry name" value="Aspartate Aminotransferase, domain 1"/>
    <property type="match status" value="1"/>
</dbReference>
<protein>
    <submittedName>
        <fullName evidence="3">Cysteine desulfurase</fullName>
    </submittedName>
</protein>
<dbReference type="PANTHER" id="PTHR43586:SF8">
    <property type="entry name" value="CYSTEINE DESULFURASE 1, CHLOROPLASTIC"/>
    <property type="match status" value="1"/>
</dbReference>
<dbReference type="InterPro" id="IPR015424">
    <property type="entry name" value="PyrdxlP-dep_Trfase"/>
</dbReference>
<keyword evidence="1" id="KW-0663">Pyridoxal phosphate</keyword>
<reference evidence="3 4" key="1">
    <citation type="submission" date="2018-06" db="EMBL/GenBank/DDBJ databases">
        <title>Extensive metabolic versatility and redundancy in microbially diverse, dynamic hydrothermal sediments.</title>
        <authorList>
            <person name="Dombrowski N."/>
            <person name="Teske A."/>
            <person name="Baker B.J."/>
        </authorList>
    </citation>
    <scope>NUCLEOTIDE SEQUENCE [LARGE SCALE GENOMIC DNA]</scope>
    <source>
        <strain evidence="3">B35_G9</strain>
    </source>
</reference>
<dbReference type="PANTHER" id="PTHR43586">
    <property type="entry name" value="CYSTEINE DESULFURASE"/>
    <property type="match status" value="1"/>
</dbReference>
<evidence type="ECO:0000256" key="1">
    <source>
        <dbReference type="ARBA" id="ARBA00022898"/>
    </source>
</evidence>
<dbReference type="SUPFAM" id="SSF53383">
    <property type="entry name" value="PLP-dependent transferases"/>
    <property type="match status" value="1"/>
</dbReference>
<gene>
    <name evidence="3" type="ORF">DRP44_00910</name>
</gene>
<dbReference type="Gene3D" id="3.40.640.10">
    <property type="entry name" value="Type I PLP-dependent aspartate aminotransferase-like (Major domain)"/>
    <property type="match status" value="1"/>
</dbReference>
<name>A0A660SAU9_UNCT6</name>
<dbReference type="InterPro" id="IPR000192">
    <property type="entry name" value="Aminotrans_V_dom"/>
</dbReference>
<comment type="caution">
    <text evidence="3">The sequence shown here is derived from an EMBL/GenBank/DDBJ whole genome shotgun (WGS) entry which is preliminary data.</text>
</comment>
<accession>A0A660SAU9</accession>
<feature type="domain" description="Aminotransferase class V" evidence="2">
    <location>
        <begin position="23"/>
        <end position="409"/>
    </location>
</feature>
<dbReference type="AlphaFoldDB" id="A0A660SAU9"/>
<dbReference type="Pfam" id="PF00266">
    <property type="entry name" value="Aminotran_5"/>
    <property type="match status" value="1"/>
</dbReference>
<evidence type="ECO:0000313" key="4">
    <source>
        <dbReference type="Proteomes" id="UP000282321"/>
    </source>
</evidence>
<proteinExistence type="predicted"/>
<evidence type="ECO:0000259" key="2">
    <source>
        <dbReference type="Pfam" id="PF00266"/>
    </source>
</evidence>
<organism evidence="3 4">
    <name type="scientific">candidate division TA06 bacterium</name>
    <dbReference type="NCBI Taxonomy" id="2250710"/>
    <lineage>
        <taxon>Bacteria</taxon>
        <taxon>Bacteria division TA06</taxon>
    </lineage>
</organism>
<sequence>MNINEFREEIPSLKQNRNGYPPVYFDNACMTLKPNNVIQAITDYYTKFPACGGRSRHWFTREVDERVSKSRAKVARFIGSKNPKEIVFTRNTTEAINLVGHAFDFRKGDVVLTTDKEHNSNLCIWKDLEIDKGIKHRFVPSNDDNTFNLNRLEAILREEGGRVKLLSMVHTSNLDGYTIPAKEIIELAHKYNALVLLDGAQSVPHKIIDVGELDVDFLAFSVHKMMGPSGVGVLYGKYDLLKSLGRYNVGGDTISNTYLDKSPEYLPPPMKFEAGLQDYAGMIAAGAACDFLNKVGRRDIDLYEMELNEYISDKLGKHEEIGIIGPENPRERSGICTFFIKKPTRLDHKEKMLDERLSDRYNIMIRSGMFCVNGWFNQKLKEGKINRIWFPAFRASFYLYNKKEEIDLFITAIEEELERLKEVPIF</sequence>
<dbReference type="EMBL" id="QNBC01000006">
    <property type="protein sequence ID" value="RKX67924.1"/>
    <property type="molecule type" value="Genomic_DNA"/>
</dbReference>
<dbReference type="Proteomes" id="UP000282321">
    <property type="component" value="Unassembled WGS sequence"/>
</dbReference>
<dbReference type="InterPro" id="IPR015422">
    <property type="entry name" value="PyrdxlP-dep_Trfase_small"/>
</dbReference>
<evidence type="ECO:0000313" key="3">
    <source>
        <dbReference type="EMBL" id="RKX67924.1"/>
    </source>
</evidence>
<dbReference type="InterPro" id="IPR015421">
    <property type="entry name" value="PyrdxlP-dep_Trfase_major"/>
</dbReference>